<keyword evidence="1" id="KW-0472">Membrane</keyword>
<accession>A0A844ZRL7</accession>
<dbReference type="Proteomes" id="UP000442714">
    <property type="component" value="Unassembled WGS sequence"/>
</dbReference>
<dbReference type="AlphaFoldDB" id="A0A844ZRL7"/>
<evidence type="ECO:0000313" key="2">
    <source>
        <dbReference type="EMBL" id="MXO89656.1"/>
    </source>
</evidence>
<proteinExistence type="predicted"/>
<comment type="caution">
    <text evidence="2">The sequence shown here is derived from an EMBL/GenBank/DDBJ whole genome shotgun (WGS) entry which is preliminary data.</text>
</comment>
<dbReference type="InterPro" id="IPR025461">
    <property type="entry name" value="ABA4-like"/>
</dbReference>
<gene>
    <name evidence="2" type="ORF">GRI41_02360</name>
</gene>
<evidence type="ECO:0000313" key="3">
    <source>
        <dbReference type="Proteomes" id="UP000442714"/>
    </source>
</evidence>
<protein>
    <submittedName>
        <fullName evidence="2">DUF4281 domain-containing protein</fullName>
    </submittedName>
</protein>
<feature type="transmembrane region" description="Helical" evidence="1">
    <location>
        <begin position="116"/>
        <end position="138"/>
    </location>
</feature>
<keyword evidence="1" id="KW-0812">Transmembrane</keyword>
<keyword evidence="3" id="KW-1185">Reference proteome</keyword>
<reference evidence="2 3" key="1">
    <citation type="submission" date="2019-12" db="EMBL/GenBank/DDBJ databases">
        <title>Genomic-based taxomic classification of the family Erythrobacteraceae.</title>
        <authorList>
            <person name="Xu L."/>
        </authorList>
    </citation>
    <scope>NUCLEOTIDE SEQUENCE [LARGE SCALE GENOMIC DNA]</scope>
    <source>
        <strain evidence="2 3">KCTC 52763</strain>
    </source>
</reference>
<feature type="transmembrane region" description="Helical" evidence="1">
    <location>
        <begin position="32"/>
        <end position="52"/>
    </location>
</feature>
<organism evidence="2 3">
    <name type="scientific">Pontixanthobacter aquaemixtae</name>
    <dbReference type="NCBI Taxonomy" id="1958940"/>
    <lineage>
        <taxon>Bacteria</taxon>
        <taxon>Pseudomonadati</taxon>
        <taxon>Pseudomonadota</taxon>
        <taxon>Alphaproteobacteria</taxon>
        <taxon>Sphingomonadales</taxon>
        <taxon>Erythrobacteraceae</taxon>
        <taxon>Pontixanthobacter</taxon>
    </lineage>
</organism>
<evidence type="ECO:0000256" key="1">
    <source>
        <dbReference type="SAM" id="Phobius"/>
    </source>
</evidence>
<dbReference type="Pfam" id="PF14108">
    <property type="entry name" value="ABA4-like"/>
    <property type="match status" value="1"/>
</dbReference>
<dbReference type="RefSeq" id="WP_160603068.1">
    <property type="nucleotide sequence ID" value="NZ_WTYX01000001.1"/>
</dbReference>
<dbReference type="OrthoDB" id="345237at2"/>
<feature type="transmembrane region" description="Helical" evidence="1">
    <location>
        <begin position="6"/>
        <end position="23"/>
    </location>
</feature>
<name>A0A844ZRL7_9SPHN</name>
<dbReference type="EMBL" id="WTYX01000001">
    <property type="protein sequence ID" value="MXO89656.1"/>
    <property type="molecule type" value="Genomic_DNA"/>
</dbReference>
<keyword evidence="1" id="KW-1133">Transmembrane helix</keyword>
<sequence length="155" mass="17095">MWDFVFKAANYLAMAAWVILIFLPRKPLATSAIMYLGVALLCLVYTASMIAVQTGWADPVGPADQAVNFTTIEGVRAIFSTKGGVVIGWVHYLAFDLFVGLWIAKDADAKGFSRILQAPILFFTFMLGPIGLFIWLLVREGRARMGGWKSSIKKS</sequence>